<feature type="transmembrane region" description="Helical" evidence="11">
    <location>
        <begin position="231"/>
        <end position="254"/>
    </location>
</feature>
<gene>
    <name evidence="13" type="ORF">E4Z66_00260</name>
</gene>
<keyword evidence="5" id="KW-0762">Sugar transport</keyword>
<keyword evidence="14" id="KW-1185">Reference proteome</keyword>
<keyword evidence="8 11" id="KW-1133">Transmembrane helix</keyword>
<proteinExistence type="inferred from homology"/>
<dbReference type="PANTHER" id="PTHR30413:SF10">
    <property type="entry name" value="CAPSULE POLYSACCHARIDE EXPORT INNER-MEMBRANE PROTEIN CTRC"/>
    <property type="match status" value="1"/>
</dbReference>
<feature type="domain" description="ABC transmembrane type-2" evidence="12">
    <location>
        <begin position="36"/>
        <end position="257"/>
    </location>
</feature>
<keyword evidence="10 11" id="KW-0472">Membrane</keyword>
<evidence type="ECO:0000256" key="2">
    <source>
        <dbReference type="ARBA" id="ARBA00007783"/>
    </source>
</evidence>
<evidence type="ECO:0000256" key="7">
    <source>
        <dbReference type="ARBA" id="ARBA00022903"/>
    </source>
</evidence>
<evidence type="ECO:0000256" key="6">
    <source>
        <dbReference type="ARBA" id="ARBA00022692"/>
    </source>
</evidence>
<feature type="transmembrane region" description="Helical" evidence="11">
    <location>
        <begin position="71"/>
        <end position="96"/>
    </location>
</feature>
<dbReference type="GO" id="GO:0140359">
    <property type="term" value="F:ABC-type transporter activity"/>
    <property type="evidence" value="ECO:0007669"/>
    <property type="project" value="InterPro"/>
</dbReference>
<protein>
    <recommendedName>
        <fullName evidence="11">Transport permease protein</fullName>
    </recommendedName>
</protein>
<accession>A0A4S4NHA9</accession>
<feature type="transmembrane region" description="Helical" evidence="11">
    <location>
        <begin position="116"/>
        <end position="138"/>
    </location>
</feature>
<comment type="subcellular location">
    <subcellularLocation>
        <location evidence="11">Cell inner membrane</location>
        <topology evidence="11">Multi-pass membrane protein</topology>
    </subcellularLocation>
    <subcellularLocation>
        <location evidence="1">Cell membrane</location>
        <topology evidence="1">Multi-pass membrane protein</topology>
    </subcellularLocation>
</comment>
<evidence type="ECO:0000313" key="13">
    <source>
        <dbReference type="EMBL" id="THH38047.1"/>
    </source>
</evidence>
<dbReference type="InterPro" id="IPR013525">
    <property type="entry name" value="ABC2_TM"/>
</dbReference>
<keyword evidence="9" id="KW-0625">Polysaccharide transport</keyword>
<dbReference type="Proteomes" id="UP000306602">
    <property type="component" value="Unassembled WGS sequence"/>
</dbReference>
<organism evidence="13 14">
    <name type="scientific">Aliishimia ponticola</name>
    <dbReference type="NCBI Taxonomy" id="2499833"/>
    <lineage>
        <taxon>Bacteria</taxon>
        <taxon>Pseudomonadati</taxon>
        <taxon>Pseudomonadota</taxon>
        <taxon>Alphaproteobacteria</taxon>
        <taxon>Rhodobacterales</taxon>
        <taxon>Paracoccaceae</taxon>
        <taxon>Aliishimia</taxon>
    </lineage>
</organism>
<evidence type="ECO:0000256" key="3">
    <source>
        <dbReference type="ARBA" id="ARBA00022448"/>
    </source>
</evidence>
<evidence type="ECO:0000256" key="8">
    <source>
        <dbReference type="ARBA" id="ARBA00022989"/>
    </source>
</evidence>
<reference evidence="13 14" key="1">
    <citation type="submission" date="2019-04" db="EMBL/GenBank/DDBJ databases">
        <title>Shimia ponticola sp. nov., isolated from seawater.</title>
        <authorList>
            <person name="Kim Y.-O."/>
            <person name="Yoon J.-H."/>
        </authorList>
    </citation>
    <scope>NUCLEOTIDE SEQUENCE [LARGE SCALE GENOMIC DNA]</scope>
    <source>
        <strain evidence="13 14">MYP11</strain>
    </source>
</reference>
<keyword evidence="6 11" id="KW-0812">Transmembrane</keyword>
<evidence type="ECO:0000256" key="11">
    <source>
        <dbReference type="RuleBase" id="RU361157"/>
    </source>
</evidence>
<dbReference type="EMBL" id="SRKY01000001">
    <property type="protein sequence ID" value="THH38047.1"/>
    <property type="molecule type" value="Genomic_DNA"/>
</dbReference>
<comment type="caution">
    <text evidence="11">Lacks conserved residue(s) required for the propagation of feature annotation.</text>
</comment>
<keyword evidence="4 11" id="KW-1003">Cell membrane</keyword>
<dbReference type="OrthoDB" id="8479094at2"/>
<sequence length="264" mass="29766">MAQTQTKPEGWTRKSLRSISALLLREMATTYGRSPGGYLWAVVEPSAGIALLTFVFSLAFRSPPLGDNFPIFYATGILPFMMYVQMNSKLMVSIWFSKPLLQYPAVSFIDAIISRLLLNLMTQIMVFYVVITTIMILYKPQVTIDAPTVALSISMATVLGSGVGVLNCLLISVAPVWQRAWNILNRPMFIISGIFFLFESIPEPYASILWFNPLVHIIGVMRSAFYPTYDANYVSVAYVFGFGLISMVVGLFFLRRWHKDFLYS</sequence>
<comment type="caution">
    <text evidence="13">The sequence shown here is derived from an EMBL/GenBank/DDBJ whole genome shotgun (WGS) entry which is preliminary data.</text>
</comment>
<evidence type="ECO:0000259" key="12">
    <source>
        <dbReference type="PROSITE" id="PS51012"/>
    </source>
</evidence>
<dbReference type="GO" id="GO:0015920">
    <property type="term" value="P:lipopolysaccharide transport"/>
    <property type="evidence" value="ECO:0007669"/>
    <property type="project" value="TreeGrafter"/>
</dbReference>
<evidence type="ECO:0000256" key="4">
    <source>
        <dbReference type="ARBA" id="ARBA00022475"/>
    </source>
</evidence>
<dbReference type="GO" id="GO:0043190">
    <property type="term" value="C:ATP-binding cassette (ABC) transporter complex"/>
    <property type="evidence" value="ECO:0007669"/>
    <property type="project" value="InterPro"/>
</dbReference>
<dbReference type="PRINTS" id="PR00164">
    <property type="entry name" value="ABC2TRNSPORT"/>
</dbReference>
<evidence type="ECO:0000256" key="5">
    <source>
        <dbReference type="ARBA" id="ARBA00022597"/>
    </source>
</evidence>
<name>A0A4S4NHA9_9RHOB</name>
<dbReference type="AlphaFoldDB" id="A0A4S4NHA9"/>
<dbReference type="Pfam" id="PF01061">
    <property type="entry name" value="ABC2_membrane"/>
    <property type="match status" value="1"/>
</dbReference>
<feature type="transmembrane region" description="Helical" evidence="11">
    <location>
        <begin position="150"/>
        <end position="174"/>
    </location>
</feature>
<dbReference type="InterPro" id="IPR000412">
    <property type="entry name" value="ABC_2_transport"/>
</dbReference>
<dbReference type="PANTHER" id="PTHR30413">
    <property type="entry name" value="INNER MEMBRANE TRANSPORT PERMEASE"/>
    <property type="match status" value="1"/>
</dbReference>
<evidence type="ECO:0000256" key="1">
    <source>
        <dbReference type="ARBA" id="ARBA00004651"/>
    </source>
</evidence>
<dbReference type="InterPro" id="IPR047817">
    <property type="entry name" value="ABC2_TM_bact-type"/>
</dbReference>
<keyword evidence="3 11" id="KW-0813">Transport</keyword>
<dbReference type="PROSITE" id="PS51012">
    <property type="entry name" value="ABC_TM2"/>
    <property type="match status" value="1"/>
</dbReference>
<comment type="similarity">
    <text evidence="2 11">Belongs to the ABC-2 integral membrane protein family.</text>
</comment>
<evidence type="ECO:0000256" key="9">
    <source>
        <dbReference type="ARBA" id="ARBA00023047"/>
    </source>
</evidence>
<feature type="transmembrane region" description="Helical" evidence="11">
    <location>
        <begin position="37"/>
        <end position="59"/>
    </location>
</feature>
<evidence type="ECO:0000256" key="10">
    <source>
        <dbReference type="ARBA" id="ARBA00023136"/>
    </source>
</evidence>
<dbReference type="GO" id="GO:0015774">
    <property type="term" value="P:polysaccharide transport"/>
    <property type="evidence" value="ECO:0007669"/>
    <property type="project" value="UniProtKB-KW"/>
</dbReference>
<keyword evidence="7" id="KW-0972">Capsule biogenesis/degradation</keyword>
<evidence type="ECO:0000313" key="14">
    <source>
        <dbReference type="Proteomes" id="UP000306602"/>
    </source>
</evidence>
<dbReference type="RefSeq" id="WP_136460939.1">
    <property type="nucleotide sequence ID" value="NZ_SRKY01000001.1"/>
</dbReference>